<dbReference type="GO" id="GO:0006508">
    <property type="term" value="P:proteolysis"/>
    <property type="evidence" value="ECO:0007669"/>
    <property type="project" value="InterPro"/>
</dbReference>
<feature type="signal peptide" evidence="2">
    <location>
        <begin position="1"/>
        <end position="23"/>
    </location>
</feature>
<protein>
    <recommendedName>
        <fullName evidence="3">Peptidase A1 domain-containing protein</fullName>
    </recommendedName>
</protein>
<comment type="similarity">
    <text evidence="1">Belongs to the peptidase A1 family.</text>
</comment>
<evidence type="ECO:0000256" key="2">
    <source>
        <dbReference type="SAM" id="SignalP"/>
    </source>
</evidence>
<proteinExistence type="inferred from homology"/>
<evidence type="ECO:0000259" key="3">
    <source>
        <dbReference type="PROSITE" id="PS51767"/>
    </source>
</evidence>
<dbReference type="PANTHER" id="PTHR47965:SF52">
    <property type="entry name" value="EUKARYOTIC ASPARTYL PROTEASE FAMILY PROTEIN"/>
    <property type="match status" value="1"/>
</dbReference>
<sequence length="383" mass="41896">MPGVTRLLVFLSIFAAVSLKLKAQYLLPIKKHDPTNQFYTTLNVGSAAKSPVNLVLDLETTLSWLNCRKIKSLSTFRRVGCNTPVCKSLSNGQCKENTCYNQQPNPLSRIPLIARVGQDRVSFSKTTVRNFTFLCAGQKDLQGLSPPAAGVLGLSPGSLSFPKQVTSAFNVIPKFALCLPSSTRPSMFIPPGPVPTPTGHFYIGSGPYSIPPFSSRLSIPMTFTPFRISESGKYLISVDAIYVDGIRLSLDRELLVTGAKLSTLIMGLIKYASSGPFKHCFELGGSQREEPGLHLPAIEFGLPGRVGEVKWKFHAENTVVFVMETVVCLAFVDGGKKPNDLMVIGTHQLQDYMVELDFSRTVLAFSDSLLLHNTSCSSWPSRK</sequence>
<evidence type="ECO:0000313" key="5">
    <source>
        <dbReference type="Proteomes" id="UP000836841"/>
    </source>
</evidence>
<dbReference type="Pfam" id="PF14543">
    <property type="entry name" value="TAXi_N"/>
    <property type="match status" value="1"/>
</dbReference>
<gene>
    <name evidence="4" type="ORF">TAV2_LOCUS22259</name>
</gene>
<feature type="chain" id="PRO_5043964636" description="Peptidase A1 domain-containing protein" evidence="2">
    <location>
        <begin position="24"/>
        <end position="383"/>
    </location>
</feature>
<feature type="domain" description="Peptidase A1" evidence="3">
    <location>
        <begin position="38"/>
        <end position="366"/>
    </location>
</feature>
<accession>A0AAU9SQF8</accession>
<dbReference type="PROSITE" id="PS51767">
    <property type="entry name" value="PEPTIDASE_A1"/>
    <property type="match status" value="1"/>
</dbReference>
<organism evidence="4 5">
    <name type="scientific">Thlaspi arvense</name>
    <name type="common">Field penny-cress</name>
    <dbReference type="NCBI Taxonomy" id="13288"/>
    <lineage>
        <taxon>Eukaryota</taxon>
        <taxon>Viridiplantae</taxon>
        <taxon>Streptophyta</taxon>
        <taxon>Embryophyta</taxon>
        <taxon>Tracheophyta</taxon>
        <taxon>Spermatophyta</taxon>
        <taxon>Magnoliopsida</taxon>
        <taxon>eudicotyledons</taxon>
        <taxon>Gunneridae</taxon>
        <taxon>Pentapetalae</taxon>
        <taxon>rosids</taxon>
        <taxon>malvids</taxon>
        <taxon>Brassicales</taxon>
        <taxon>Brassicaceae</taxon>
        <taxon>Thlaspideae</taxon>
        <taxon>Thlaspi</taxon>
    </lineage>
</organism>
<dbReference type="AlphaFoldDB" id="A0AAU9SQF8"/>
<dbReference type="Proteomes" id="UP000836841">
    <property type="component" value="Chromosome 6"/>
</dbReference>
<keyword evidence="5" id="KW-1185">Reference proteome</keyword>
<dbReference type="InterPro" id="IPR001461">
    <property type="entry name" value="Aspartic_peptidase_A1"/>
</dbReference>
<dbReference type="PANTHER" id="PTHR47965">
    <property type="entry name" value="ASPARTYL PROTEASE-RELATED"/>
    <property type="match status" value="1"/>
</dbReference>
<dbReference type="GO" id="GO:0004190">
    <property type="term" value="F:aspartic-type endopeptidase activity"/>
    <property type="evidence" value="ECO:0007669"/>
    <property type="project" value="InterPro"/>
</dbReference>
<dbReference type="InterPro" id="IPR032861">
    <property type="entry name" value="TAXi_N"/>
</dbReference>
<dbReference type="EMBL" id="OU466862">
    <property type="protein sequence ID" value="CAH2072389.1"/>
    <property type="molecule type" value="Genomic_DNA"/>
</dbReference>
<reference evidence="4 5" key="1">
    <citation type="submission" date="2022-03" db="EMBL/GenBank/DDBJ databases">
        <authorList>
            <person name="Nunn A."/>
            <person name="Chopra R."/>
            <person name="Nunn A."/>
            <person name="Contreras Garrido A."/>
        </authorList>
    </citation>
    <scope>NUCLEOTIDE SEQUENCE [LARGE SCALE GENOMIC DNA]</scope>
</reference>
<dbReference type="InterPro" id="IPR033121">
    <property type="entry name" value="PEPTIDASE_A1"/>
</dbReference>
<evidence type="ECO:0000313" key="4">
    <source>
        <dbReference type="EMBL" id="CAH2072389.1"/>
    </source>
</evidence>
<dbReference type="InterPro" id="IPR032799">
    <property type="entry name" value="TAXi_C"/>
</dbReference>
<name>A0AAU9SQF8_THLAR</name>
<keyword evidence="2" id="KW-0732">Signal</keyword>
<dbReference type="SUPFAM" id="SSF50630">
    <property type="entry name" value="Acid proteases"/>
    <property type="match status" value="1"/>
</dbReference>
<dbReference type="Pfam" id="PF14541">
    <property type="entry name" value="TAXi_C"/>
    <property type="match status" value="1"/>
</dbReference>
<dbReference type="InterPro" id="IPR021109">
    <property type="entry name" value="Peptidase_aspartic_dom_sf"/>
</dbReference>
<evidence type="ECO:0000256" key="1">
    <source>
        <dbReference type="ARBA" id="ARBA00007447"/>
    </source>
</evidence>
<dbReference type="Gene3D" id="2.40.70.10">
    <property type="entry name" value="Acid Proteases"/>
    <property type="match status" value="2"/>
</dbReference>